<dbReference type="AlphaFoldDB" id="A0A9J6DY65"/>
<evidence type="ECO:0000313" key="1">
    <source>
        <dbReference type="EMBL" id="KAH8027014.1"/>
    </source>
</evidence>
<accession>A0A9J6DY65</accession>
<evidence type="ECO:0000313" key="2">
    <source>
        <dbReference type="Proteomes" id="UP000821866"/>
    </source>
</evidence>
<organism evidence="1 2">
    <name type="scientific">Rhipicephalus microplus</name>
    <name type="common">Cattle tick</name>
    <name type="synonym">Boophilus microplus</name>
    <dbReference type="NCBI Taxonomy" id="6941"/>
    <lineage>
        <taxon>Eukaryota</taxon>
        <taxon>Metazoa</taxon>
        <taxon>Ecdysozoa</taxon>
        <taxon>Arthropoda</taxon>
        <taxon>Chelicerata</taxon>
        <taxon>Arachnida</taxon>
        <taxon>Acari</taxon>
        <taxon>Parasitiformes</taxon>
        <taxon>Ixodida</taxon>
        <taxon>Ixodoidea</taxon>
        <taxon>Ixodidae</taxon>
        <taxon>Rhipicephalinae</taxon>
        <taxon>Rhipicephalus</taxon>
        <taxon>Boophilus</taxon>
    </lineage>
</organism>
<name>A0A9J6DY65_RHIMP</name>
<sequence>MQEEAADTLGPESAWYLAEVMAKLRDLSRSPVLEGKWAWLEPTVDHAETAIVDHLWLPYRGSRQTPLQREINPDNAFLIQELYRRNRWQAICLIAKGPSKCCPIDPAILQGHYTQLCAPVAVDTTLLRSCLRDGASVTEQNGYVPPSSYMKSQPSPGGVKVHLLGRTVQPTVTSPVN</sequence>
<reference evidence="1" key="2">
    <citation type="submission" date="2021-09" db="EMBL/GenBank/DDBJ databases">
        <authorList>
            <person name="Jia N."/>
            <person name="Wang J."/>
            <person name="Shi W."/>
            <person name="Du L."/>
            <person name="Sun Y."/>
            <person name="Zhan W."/>
            <person name="Jiang J."/>
            <person name="Wang Q."/>
            <person name="Zhang B."/>
            <person name="Ji P."/>
            <person name="Sakyi L.B."/>
            <person name="Cui X."/>
            <person name="Yuan T."/>
            <person name="Jiang B."/>
            <person name="Yang W."/>
            <person name="Lam T.T.-Y."/>
            <person name="Chang Q."/>
            <person name="Ding S."/>
            <person name="Wang X."/>
            <person name="Zhu J."/>
            <person name="Ruan X."/>
            <person name="Zhao L."/>
            <person name="Wei J."/>
            <person name="Que T."/>
            <person name="Du C."/>
            <person name="Cheng J."/>
            <person name="Dai P."/>
            <person name="Han X."/>
            <person name="Huang E."/>
            <person name="Gao Y."/>
            <person name="Liu J."/>
            <person name="Shao H."/>
            <person name="Ye R."/>
            <person name="Li L."/>
            <person name="Wei W."/>
            <person name="Wang X."/>
            <person name="Wang C."/>
            <person name="Huo Q."/>
            <person name="Li W."/>
            <person name="Guo W."/>
            <person name="Chen H."/>
            <person name="Chen S."/>
            <person name="Zhou L."/>
            <person name="Zhou L."/>
            <person name="Ni X."/>
            <person name="Tian J."/>
            <person name="Zhou Y."/>
            <person name="Sheng Y."/>
            <person name="Liu T."/>
            <person name="Pan Y."/>
            <person name="Xia L."/>
            <person name="Li J."/>
            <person name="Zhao F."/>
            <person name="Cao W."/>
        </authorList>
    </citation>
    <scope>NUCLEOTIDE SEQUENCE</scope>
    <source>
        <strain evidence="1">Rmic-2018</strain>
        <tissue evidence="1">Larvae</tissue>
    </source>
</reference>
<dbReference type="EMBL" id="JABSTU010000006">
    <property type="protein sequence ID" value="KAH8027014.1"/>
    <property type="molecule type" value="Genomic_DNA"/>
</dbReference>
<comment type="caution">
    <text evidence="1">The sequence shown here is derived from an EMBL/GenBank/DDBJ whole genome shotgun (WGS) entry which is preliminary data.</text>
</comment>
<dbReference type="Proteomes" id="UP000821866">
    <property type="component" value="Chromosome 4"/>
</dbReference>
<dbReference type="VEuPathDB" id="VectorBase:LOC119183546"/>
<protein>
    <submittedName>
        <fullName evidence="1">Uncharacterized protein</fullName>
    </submittedName>
</protein>
<keyword evidence="2" id="KW-1185">Reference proteome</keyword>
<reference evidence="1" key="1">
    <citation type="journal article" date="2020" name="Cell">
        <title>Large-Scale Comparative Analyses of Tick Genomes Elucidate Their Genetic Diversity and Vector Capacities.</title>
        <authorList>
            <consortium name="Tick Genome and Microbiome Consortium (TIGMIC)"/>
            <person name="Jia N."/>
            <person name="Wang J."/>
            <person name="Shi W."/>
            <person name="Du L."/>
            <person name="Sun Y."/>
            <person name="Zhan W."/>
            <person name="Jiang J.F."/>
            <person name="Wang Q."/>
            <person name="Zhang B."/>
            <person name="Ji P."/>
            <person name="Bell-Sakyi L."/>
            <person name="Cui X.M."/>
            <person name="Yuan T.T."/>
            <person name="Jiang B.G."/>
            <person name="Yang W.F."/>
            <person name="Lam T.T."/>
            <person name="Chang Q.C."/>
            <person name="Ding S.J."/>
            <person name="Wang X.J."/>
            <person name="Zhu J.G."/>
            <person name="Ruan X.D."/>
            <person name="Zhao L."/>
            <person name="Wei J.T."/>
            <person name="Ye R.Z."/>
            <person name="Que T.C."/>
            <person name="Du C.H."/>
            <person name="Zhou Y.H."/>
            <person name="Cheng J.X."/>
            <person name="Dai P.F."/>
            <person name="Guo W.B."/>
            <person name="Han X.H."/>
            <person name="Huang E.J."/>
            <person name="Li L.F."/>
            <person name="Wei W."/>
            <person name="Gao Y.C."/>
            <person name="Liu J.Z."/>
            <person name="Shao H.Z."/>
            <person name="Wang X."/>
            <person name="Wang C.C."/>
            <person name="Yang T.C."/>
            <person name="Huo Q.B."/>
            <person name="Li W."/>
            <person name="Chen H.Y."/>
            <person name="Chen S.E."/>
            <person name="Zhou L.G."/>
            <person name="Ni X.B."/>
            <person name="Tian J.H."/>
            <person name="Sheng Y."/>
            <person name="Liu T."/>
            <person name="Pan Y.S."/>
            <person name="Xia L.Y."/>
            <person name="Li J."/>
            <person name="Zhao F."/>
            <person name="Cao W.C."/>
        </authorList>
    </citation>
    <scope>NUCLEOTIDE SEQUENCE</scope>
    <source>
        <strain evidence="1">Rmic-2018</strain>
    </source>
</reference>
<proteinExistence type="predicted"/>
<gene>
    <name evidence="1" type="ORF">HPB51_001329</name>
</gene>